<proteinExistence type="predicted"/>
<comment type="caution">
    <text evidence="1">The sequence shown here is derived from an EMBL/GenBank/DDBJ whole genome shotgun (WGS) entry which is preliminary data.</text>
</comment>
<name>A0ABW4QXD7_9BACT</name>
<sequence length="172" mass="18984">MKNSFTLFGLLVFCFALLAFRPFAWVPVSLDNRVSVQLPVQPQETALPAPARMLTAKDAVGTYTIFTSPLGADFQGARRKEYYDSIVESFLSSGNGKLVGRSTFQLGGYDGVDFTAKVMGPDNQQSILLFARCLIVDKRAYVLQLIPTDSGKSDEAQRKPFFESLTLKPVTE</sequence>
<gene>
    <name evidence="1" type="ORF">ACFSDX_17575</name>
</gene>
<accession>A0ABW4QXD7</accession>
<dbReference type="EMBL" id="JBHUFD010000006">
    <property type="protein sequence ID" value="MFD1874259.1"/>
    <property type="molecule type" value="Genomic_DNA"/>
</dbReference>
<protein>
    <recommendedName>
        <fullName evidence="3">DUF1795 domain-containing protein</fullName>
    </recommendedName>
</protein>
<organism evidence="1 2">
    <name type="scientific">Hymenobacter bucti</name>
    <dbReference type="NCBI Taxonomy" id="1844114"/>
    <lineage>
        <taxon>Bacteria</taxon>
        <taxon>Pseudomonadati</taxon>
        <taxon>Bacteroidota</taxon>
        <taxon>Cytophagia</taxon>
        <taxon>Cytophagales</taxon>
        <taxon>Hymenobacteraceae</taxon>
        <taxon>Hymenobacter</taxon>
    </lineage>
</organism>
<evidence type="ECO:0000313" key="2">
    <source>
        <dbReference type="Proteomes" id="UP001597197"/>
    </source>
</evidence>
<dbReference type="Proteomes" id="UP001597197">
    <property type="component" value="Unassembled WGS sequence"/>
</dbReference>
<keyword evidence="2" id="KW-1185">Reference proteome</keyword>
<reference evidence="2" key="1">
    <citation type="journal article" date="2019" name="Int. J. Syst. Evol. Microbiol.">
        <title>The Global Catalogue of Microorganisms (GCM) 10K type strain sequencing project: providing services to taxonomists for standard genome sequencing and annotation.</title>
        <authorList>
            <consortium name="The Broad Institute Genomics Platform"/>
            <consortium name="The Broad Institute Genome Sequencing Center for Infectious Disease"/>
            <person name="Wu L."/>
            <person name="Ma J."/>
        </authorList>
    </citation>
    <scope>NUCLEOTIDE SEQUENCE [LARGE SCALE GENOMIC DNA]</scope>
    <source>
        <strain evidence="2">CGMCC 1.15795</strain>
    </source>
</reference>
<evidence type="ECO:0008006" key="3">
    <source>
        <dbReference type="Google" id="ProtNLM"/>
    </source>
</evidence>
<evidence type="ECO:0000313" key="1">
    <source>
        <dbReference type="EMBL" id="MFD1874259.1"/>
    </source>
</evidence>
<dbReference type="RefSeq" id="WP_382315899.1">
    <property type="nucleotide sequence ID" value="NZ_JBHUFD010000006.1"/>
</dbReference>